<dbReference type="OrthoDB" id="9795737at2"/>
<organism evidence="1 2">
    <name type="scientific">Hypericibacter terrae</name>
    <dbReference type="NCBI Taxonomy" id="2602015"/>
    <lineage>
        <taxon>Bacteria</taxon>
        <taxon>Pseudomonadati</taxon>
        <taxon>Pseudomonadota</taxon>
        <taxon>Alphaproteobacteria</taxon>
        <taxon>Rhodospirillales</taxon>
        <taxon>Dongiaceae</taxon>
        <taxon>Hypericibacter</taxon>
    </lineage>
</organism>
<proteinExistence type="predicted"/>
<dbReference type="Proteomes" id="UP000326202">
    <property type="component" value="Chromosome"/>
</dbReference>
<sequence length="97" mass="10619">MAKYILLTNWTEQGIKNVKESPKRLDAAKALIKKLGGDFRKFYMTTGAHDMILIVDLPNDEAAAKLALTLGMGGNVRTTTLKAFSEDSYRGIIASVT</sequence>
<gene>
    <name evidence="1" type="ORF">FRZ44_22700</name>
</gene>
<protein>
    <submittedName>
        <fullName evidence="1">GYD family protein</fullName>
    </submittedName>
</protein>
<dbReference type="RefSeq" id="WP_151177267.1">
    <property type="nucleotide sequence ID" value="NZ_CP042906.1"/>
</dbReference>
<evidence type="ECO:0000313" key="2">
    <source>
        <dbReference type="Proteomes" id="UP000326202"/>
    </source>
</evidence>
<keyword evidence="2" id="KW-1185">Reference proteome</keyword>
<evidence type="ECO:0000313" key="1">
    <source>
        <dbReference type="EMBL" id="QEX16974.1"/>
    </source>
</evidence>
<dbReference type="AlphaFoldDB" id="A0A5J6MHN3"/>
<dbReference type="InterPro" id="IPR014845">
    <property type="entry name" value="GYD/TTHA1554"/>
</dbReference>
<name>A0A5J6MHN3_9PROT</name>
<reference evidence="1 2" key="1">
    <citation type="submission" date="2019-08" db="EMBL/GenBank/DDBJ databases">
        <title>Hyperibacter terrae gen. nov., sp. nov. and Hyperibacter viscosus sp. nov., two new members in the family Rhodospirillaceae isolated from the rhizosphere of Hypericum perforatum.</title>
        <authorList>
            <person name="Noviana Z."/>
        </authorList>
    </citation>
    <scope>NUCLEOTIDE SEQUENCE [LARGE SCALE GENOMIC DNA]</scope>
    <source>
        <strain evidence="1 2">R5913</strain>
    </source>
</reference>
<dbReference type="EMBL" id="CP042906">
    <property type="protein sequence ID" value="QEX16974.1"/>
    <property type="molecule type" value="Genomic_DNA"/>
</dbReference>
<dbReference type="Pfam" id="PF08734">
    <property type="entry name" value="GYD"/>
    <property type="match status" value="1"/>
</dbReference>
<dbReference type="KEGG" id="htq:FRZ44_22700"/>
<accession>A0A5J6MHN3</accession>